<evidence type="ECO:0000256" key="1">
    <source>
        <dbReference type="ARBA" id="ARBA00004651"/>
    </source>
</evidence>
<dbReference type="GO" id="GO:0055085">
    <property type="term" value="P:transmembrane transport"/>
    <property type="evidence" value="ECO:0007669"/>
    <property type="project" value="InterPro"/>
</dbReference>
<evidence type="ECO:0000313" key="10">
    <source>
        <dbReference type="EMBL" id="MTW01697.1"/>
    </source>
</evidence>
<dbReference type="OrthoDB" id="9808619at2"/>
<dbReference type="PANTHER" id="PTHR42929">
    <property type="entry name" value="INNER MEMBRANE ABC TRANSPORTER PERMEASE PROTEIN YDCU-RELATED-RELATED"/>
    <property type="match status" value="1"/>
</dbReference>
<evidence type="ECO:0000256" key="3">
    <source>
        <dbReference type="ARBA" id="ARBA00022448"/>
    </source>
</evidence>
<keyword evidence="11" id="KW-1185">Reference proteome</keyword>
<dbReference type="EMBL" id="WNLA01000002">
    <property type="protein sequence ID" value="MTW01697.1"/>
    <property type="molecule type" value="Genomic_DNA"/>
</dbReference>
<comment type="similarity">
    <text evidence="2">Belongs to the binding-protein-dependent transport system permease family. CysTW subfamily.</text>
</comment>
<evidence type="ECO:0000256" key="4">
    <source>
        <dbReference type="ARBA" id="ARBA00022475"/>
    </source>
</evidence>
<dbReference type="InterPro" id="IPR000515">
    <property type="entry name" value="MetI-like"/>
</dbReference>
<evidence type="ECO:0000256" key="6">
    <source>
        <dbReference type="ARBA" id="ARBA00022989"/>
    </source>
</evidence>
<evidence type="ECO:0000259" key="9">
    <source>
        <dbReference type="PROSITE" id="PS50928"/>
    </source>
</evidence>
<organism evidence="10 11">
    <name type="scientific">Pseudoduganella ginsengisoli</name>
    <dbReference type="NCBI Taxonomy" id="1462440"/>
    <lineage>
        <taxon>Bacteria</taxon>
        <taxon>Pseudomonadati</taxon>
        <taxon>Pseudomonadota</taxon>
        <taxon>Betaproteobacteria</taxon>
        <taxon>Burkholderiales</taxon>
        <taxon>Oxalobacteraceae</taxon>
        <taxon>Telluria group</taxon>
        <taxon>Pseudoduganella</taxon>
    </lineage>
</organism>
<feature type="transmembrane region" description="Helical" evidence="8">
    <location>
        <begin position="48"/>
        <end position="69"/>
    </location>
</feature>
<keyword evidence="5 8" id="KW-0812">Transmembrane</keyword>
<reference evidence="10 11" key="1">
    <citation type="submission" date="2019-11" db="EMBL/GenBank/DDBJ databases">
        <title>Type strains purchased from KCTC, JCM and DSMZ.</title>
        <authorList>
            <person name="Lu H."/>
        </authorList>
    </citation>
    <scope>NUCLEOTIDE SEQUENCE [LARGE SCALE GENOMIC DNA]</scope>
    <source>
        <strain evidence="10 11">KCTC 42409</strain>
    </source>
</reference>
<evidence type="ECO:0000256" key="8">
    <source>
        <dbReference type="RuleBase" id="RU363032"/>
    </source>
</evidence>
<keyword evidence="7 8" id="KW-0472">Membrane</keyword>
<protein>
    <submittedName>
        <fullName evidence="10">ABC transporter permease subunit</fullName>
    </submittedName>
</protein>
<dbReference type="Pfam" id="PF00528">
    <property type="entry name" value="BPD_transp_1"/>
    <property type="match status" value="1"/>
</dbReference>
<feature type="transmembrane region" description="Helical" evidence="8">
    <location>
        <begin position="119"/>
        <end position="139"/>
    </location>
</feature>
<feature type="transmembrane region" description="Helical" evidence="8">
    <location>
        <begin position="255"/>
        <end position="274"/>
    </location>
</feature>
<keyword evidence="3 8" id="KW-0813">Transport</keyword>
<feature type="transmembrane region" description="Helical" evidence="8">
    <location>
        <begin position="151"/>
        <end position="170"/>
    </location>
</feature>
<dbReference type="CDD" id="cd06261">
    <property type="entry name" value="TM_PBP2"/>
    <property type="match status" value="1"/>
</dbReference>
<feature type="transmembrane region" description="Helical" evidence="8">
    <location>
        <begin position="201"/>
        <end position="221"/>
    </location>
</feature>
<dbReference type="GO" id="GO:0005886">
    <property type="term" value="C:plasma membrane"/>
    <property type="evidence" value="ECO:0007669"/>
    <property type="project" value="UniProtKB-SubCell"/>
</dbReference>
<name>A0A6L6PW07_9BURK</name>
<gene>
    <name evidence="10" type="ORF">GM668_06295</name>
</gene>
<dbReference type="PROSITE" id="PS50928">
    <property type="entry name" value="ABC_TM1"/>
    <property type="match status" value="1"/>
</dbReference>
<evidence type="ECO:0000256" key="2">
    <source>
        <dbReference type="ARBA" id="ARBA00007069"/>
    </source>
</evidence>
<accession>A0A6L6PW07</accession>
<dbReference type="AlphaFoldDB" id="A0A6L6PW07"/>
<dbReference type="Proteomes" id="UP000484015">
    <property type="component" value="Unassembled WGS sequence"/>
</dbReference>
<evidence type="ECO:0000256" key="5">
    <source>
        <dbReference type="ARBA" id="ARBA00022692"/>
    </source>
</evidence>
<comment type="subcellular location">
    <subcellularLocation>
        <location evidence="1 8">Cell membrane</location>
        <topology evidence="1 8">Multi-pass membrane protein</topology>
    </subcellularLocation>
</comment>
<feature type="domain" description="ABC transmembrane type-1" evidence="9">
    <location>
        <begin position="115"/>
        <end position="321"/>
    </location>
</feature>
<sequence>MICLPAGQAGERVACASASGAGSRPRSGATQRIASLRALLPGLNGRSLVIGMPFTWLLLTFLLPFLMVLRISVAGTEPGQLLGSMASFTDGVLHVTVKLSNYVFLMHDDLYVLTYISSLKYAAATTVCCLLLGYPFAYFMARAQEKWRPTLLMLVMLPFWTSFLLRIYAWKGILANDGLLNQLLLALGAIDAPLHLMNTPLSMMIGMTYAYLPFMVLPLYANLVKMDIRFLEAAGDLGATPWTTFWRVTVPLSKAGIVAGATLVFIPCIGEYVIPELLGGPETFLIGHALWDEFFTNNDWAMASAVTVAVVLMILLPIVWFSKHQETSQENNA</sequence>
<feature type="transmembrane region" description="Helical" evidence="8">
    <location>
        <begin position="300"/>
        <end position="321"/>
    </location>
</feature>
<dbReference type="SUPFAM" id="SSF161098">
    <property type="entry name" value="MetI-like"/>
    <property type="match status" value="1"/>
</dbReference>
<comment type="caution">
    <text evidence="10">The sequence shown here is derived from an EMBL/GenBank/DDBJ whole genome shotgun (WGS) entry which is preliminary data.</text>
</comment>
<proteinExistence type="inferred from homology"/>
<keyword evidence="6 8" id="KW-1133">Transmembrane helix</keyword>
<evidence type="ECO:0000313" key="11">
    <source>
        <dbReference type="Proteomes" id="UP000484015"/>
    </source>
</evidence>
<dbReference type="Gene3D" id="1.10.3720.10">
    <property type="entry name" value="MetI-like"/>
    <property type="match status" value="1"/>
</dbReference>
<dbReference type="InterPro" id="IPR035906">
    <property type="entry name" value="MetI-like_sf"/>
</dbReference>
<dbReference type="PANTHER" id="PTHR42929:SF3">
    <property type="entry name" value="PUTRESCINE TRANSPORT SYSTEM PERMEASE PROTEIN POTH"/>
    <property type="match status" value="1"/>
</dbReference>
<keyword evidence="4" id="KW-1003">Cell membrane</keyword>
<evidence type="ECO:0000256" key="7">
    <source>
        <dbReference type="ARBA" id="ARBA00023136"/>
    </source>
</evidence>